<evidence type="ECO:0000256" key="1">
    <source>
        <dbReference type="ARBA" id="ARBA00023125"/>
    </source>
</evidence>
<reference evidence="4" key="1">
    <citation type="journal article" date="2013" name="Genetics">
        <title>The draft genome and transcriptome of Panagrellus redivivus are shaped by the harsh demands of a free-living lifestyle.</title>
        <authorList>
            <person name="Srinivasan J."/>
            <person name="Dillman A.R."/>
            <person name="Macchietto M.G."/>
            <person name="Heikkinen L."/>
            <person name="Lakso M."/>
            <person name="Fracchia K.M."/>
            <person name="Antoshechkin I."/>
            <person name="Mortazavi A."/>
            <person name="Wong G."/>
            <person name="Sternberg P.W."/>
        </authorList>
    </citation>
    <scope>NUCLEOTIDE SEQUENCE [LARGE SCALE GENOMIC DNA]</scope>
    <source>
        <strain evidence="4">MT8872</strain>
    </source>
</reference>
<dbReference type="InterPro" id="IPR036910">
    <property type="entry name" value="HMG_box_dom_sf"/>
</dbReference>
<dbReference type="GO" id="GO:0003677">
    <property type="term" value="F:DNA binding"/>
    <property type="evidence" value="ECO:0007669"/>
    <property type="project" value="UniProtKB-UniRule"/>
</dbReference>
<name>A0A7E5A160_PANRE</name>
<evidence type="ECO:0000259" key="3">
    <source>
        <dbReference type="PROSITE" id="PS50118"/>
    </source>
</evidence>
<dbReference type="PANTHER" id="PTHR48112">
    <property type="entry name" value="HIGH MOBILITY GROUP PROTEIN DSP1"/>
    <property type="match status" value="1"/>
</dbReference>
<dbReference type="InterPro" id="IPR009071">
    <property type="entry name" value="HMG_box_dom"/>
</dbReference>
<sequence length="81" mass="9233">MAKGVAKKVKDPNAPKRALTAYFIWLQENREAIKKPGMTATQVAKAAGAAWRELTDKTKWEKKAEDDKKRYDREIAAYKAH</sequence>
<keyword evidence="1 2" id="KW-0238">DNA-binding</keyword>
<dbReference type="PANTHER" id="PTHR48112:SF22">
    <property type="entry name" value="MITOCHONDRIAL TRANSCRIPTION FACTOR A, ISOFORM B"/>
    <property type="match status" value="1"/>
</dbReference>
<dbReference type="FunFam" id="1.10.30.10:FF:000062">
    <property type="entry name" value="Hmg-1.1"/>
    <property type="match status" value="1"/>
</dbReference>
<dbReference type="WBParaSite" id="Pan_g8459.t1">
    <property type="protein sequence ID" value="Pan_g8459.t1"/>
    <property type="gene ID" value="Pan_g8459"/>
</dbReference>
<evidence type="ECO:0000256" key="2">
    <source>
        <dbReference type="PROSITE-ProRule" id="PRU00267"/>
    </source>
</evidence>
<dbReference type="AlphaFoldDB" id="A0A7E5A160"/>
<protein>
    <submittedName>
        <fullName evidence="5">HMG box domain-containing protein</fullName>
    </submittedName>
</protein>
<dbReference type="GO" id="GO:0006357">
    <property type="term" value="P:regulation of transcription by RNA polymerase II"/>
    <property type="evidence" value="ECO:0007669"/>
    <property type="project" value="TreeGrafter"/>
</dbReference>
<dbReference type="InterPro" id="IPR050342">
    <property type="entry name" value="HMGB"/>
</dbReference>
<keyword evidence="2" id="KW-0539">Nucleus</keyword>
<dbReference type="Proteomes" id="UP000492821">
    <property type="component" value="Unassembled WGS sequence"/>
</dbReference>
<feature type="DNA-binding region" description="HMG box" evidence="2">
    <location>
        <begin position="15"/>
        <end position="79"/>
    </location>
</feature>
<dbReference type="SMART" id="SM00398">
    <property type="entry name" value="HMG"/>
    <property type="match status" value="1"/>
</dbReference>
<dbReference type="PROSITE" id="PS50118">
    <property type="entry name" value="HMG_BOX_2"/>
    <property type="match status" value="1"/>
</dbReference>
<dbReference type="SUPFAM" id="SSF47095">
    <property type="entry name" value="HMG-box"/>
    <property type="match status" value="1"/>
</dbReference>
<accession>A0A7E5A160</accession>
<reference evidence="5" key="2">
    <citation type="submission" date="2020-10" db="UniProtKB">
        <authorList>
            <consortium name="WormBaseParasite"/>
        </authorList>
    </citation>
    <scope>IDENTIFICATION</scope>
</reference>
<dbReference type="GO" id="GO:0005634">
    <property type="term" value="C:nucleus"/>
    <property type="evidence" value="ECO:0007669"/>
    <property type="project" value="UniProtKB-UniRule"/>
</dbReference>
<proteinExistence type="predicted"/>
<keyword evidence="4" id="KW-1185">Reference proteome</keyword>
<evidence type="ECO:0000313" key="4">
    <source>
        <dbReference type="Proteomes" id="UP000492821"/>
    </source>
</evidence>
<dbReference type="Gene3D" id="1.10.30.10">
    <property type="entry name" value="High mobility group box domain"/>
    <property type="match status" value="1"/>
</dbReference>
<organism evidence="4 5">
    <name type="scientific">Panagrellus redivivus</name>
    <name type="common">Microworm</name>
    <dbReference type="NCBI Taxonomy" id="6233"/>
    <lineage>
        <taxon>Eukaryota</taxon>
        <taxon>Metazoa</taxon>
        <taxon>Ecdysozoa</taxon>
        <taxon>Nematoda</taxon>
        <taxon>Chromadorea</taxon>
        <taxon>Rhabditida</taxon>
        <taxon>Tylenchina</taxon>
        <taxon>Panagrolaimomorpha</taxon>
        <taxon>Panagrolaimoidea</taxon>
        <taxon>Panagrolaimidae</taxon>
        <taxon>Panagrellus</taxon>
    </lineage>
</organism>
<feature type="domain" description="HMG box" evidence="3">
    <location>
        <begin position="15"/>
        <end position="79"/>
    </location>
</feature>
<dbReference type="Pfam" id="PF00505">
    <property type="entry name" value="HMG_box"/>
    <property type="match status" value="1"/>
</dbReference>
<evidence type="ECO:0000313" key="5">
    <source>
        <dbReference type="WBParaSite" id="Pan_g8459.t1"/>
    </source>
</evidence>